<dbReference type="FunFam" id="3.40.640.10:FF:000017">
    <property type="entry name" value="Glutamate decarboxylase"/>
    <property type="match status" value="1"/>
</dbReference>
<keyword evidence="6 9" id="KW-0456">Lyase</keyword>
<evidence type="ECO:0000256" key="1">
    <source>
        <dbReference type="ARBA" id="ARBA00001933"/>
    </source>
</evidence>
<dbReference type="GO" id="GO:0005829">
    <property type="term" value="C:cytosol"/>
    <property type="evidence" value="ECO:0007669"/>
    <property type="project" value="TreeGrafter"/>
</dbReference>
<gene>
    <name evidence="11" type="ordered locus">Ethha_0732</name>
</gene>
<keyword evidence="4 10" id="KW-0210">Decarboxylase</keyword>
<evidence type="ECO:0000256" key="7">
    <source>
        <dbReference type="ARBA" id="ARBA00048868"/>
    </source>
</evidence>
<dbReference type="InterPro" id="IPR010107">
    <property type="entry name" value="Glutamate_decarboxylase"/>
</dbReference>
<comment type="similarity">
    <text evidence="2 9">Belongs to the group II decarboxylase family.</text>
</comment>
<dbReference type="PANTHER" id="PTHR43321:SF3">
    <property type="entry name" value="GLUTAMATE DECARBOXYLASE"/>
    <property type="match status" value="1"/>
</dbReference>
<keyword evidence="5 8" id="KW-0663">Pyridoxal phosphate</keyword>
<dbReference type="InterPro" id="IPR015421">
    <property type="entry name" value="PyrdxlP-dep_Trfase_major"/>
</dbReference>
<dbReference type="RefSeq" id="WP_013484671.1">
    <property type="nucleotide sequence ID" value="NC_014828.1"/>
</dbReference>
<dbReference type="HOGENOM" id="CLU_019582_2_1_9"/>
<dbReference type="EC" id="4.1.1.15" evidence="3 10"/>
<feature type="modified residue" description="N6-(pyridoxal phosphate)lysine" evidence="8">
    <location>
        <position position="277"/>
    </location>
</feature>
<dbReference type="KEGG" id="eha:Ethha_0732"/>
<comment type="cofactor">
    <cofactor evidence="1 8 9">
        <name>pyridoxal 5'-phosphate</name>
        <dbReference type="ChEBI" id="CHEBI:597326"/>
    </cofactor>
</comment>
<dbReference type="InterPro" id="IPR002129">
    <property type="entry name" value="PyrdxlP-dep_de-COase"/>
</dbReference>
<dbReference type="GO" id="GO:0006538">
    <property type="term" value="P:L-glutamate catabolic process"/>
    <property type="evidence" value="ECO:0007669"/>
    <property type="project" value="TreeGrafter"/>
</dbReference>
<name>E6U2L0_ETHHY</name>
<sequence>MLHQNKNNEKLQKIHPANTLSLYDDVDIPKYTLRKQPIEPDVACRLIKNELLDEGNARLNLATFCSTFMEDEAIRLMADTLEKNAIDKSEYPSTIELENRCVNIIADLWHAPENQFIGTSTVGSSEACMLAGLAMKFRWRNRAQRLGLDICEKKPNLVISSGYQVCWEKFCVYWDVELRAVPMDPEHLSLDVNAAIRAVDAYTIGIVGILGQTYTGKFDDIRLLDKAVGQYNSQTEETVYIHVDAASGGLFAPFSQPELEWDFRLENVVSINTSGHKYGLVYPGIGWVVWRDKTCLPKELIFEVNYLGGTMPTMAINFSRSASHIIGQYYNFLRLGYDGYCRVHRHTRKIADYLAENLDATGLFALINRGDSIPVVCFTMKEQAADWTLYDLSDQLERNGWQVPVYPLPNHAQNIIVCRLVCRSDMSLNLAQRLMEDIHLAIETLGRAHPRADRAKRGDIKGFTH</sequence>
<proteinExistence type="inferred from homology"/>
<dbReference type="InterPro" id="IPR015424">
    <property type="entry name" value="PyrdxlP-dep_Trfase"/>
</dbReference>
<evidence type="ECO:0000256" key="5">
    <source>
        <dbReference type="ARBA" id="ARBA00022898"/>
    </source>
</evidence>
<evidence type="ECO:0000256" key="4">
    <source>
        <dbReference type="ARBA" id="ARBA00022793"/>
    </source>
</evidence>
<dbReference type="PANTHER" id="PTHR43321">
    <property type="entry name" value="GLUTAMATE DECARBOXYLASE"/>
    <property type="match status" value="1"/>
</dbReference>
<dbReference type="EMBL" id="CP002400">
    <property type="protein sequence ID" value="ADU26301.1"/>
    <property type="molecule type" value="Genomic_DNA"/>
</dbReference>
<dbReference type="SUPFAM" id="SSF53383">
    <property type="entry name" value="PLP-dependent transferases"/>
    <property type="match status" value="1"/>
</dbReference>
<keyword evidence="12" id="KW-1185">Reference proteome</keyword>
<dbReference type="Gene3D" id="3.40.640.10">
    <property type="entry name" value="Type I PLP-dependent aspartate aminotransferase-like (Major domain)"/>
    <property type="match status" value="1"/>
</dbReference>
<evidence type="ECO:0000256" key="10">
    <source>
        <dbReference type="RuleBase" id="RU361171"/>
    </source>
</evidence>
<dbReference type="GO" id="GO:0030170">
    <property type="term" value="F:pyridoxal phosphate binding"/>
    <property type="evidence" value="ECO:0007669"/>
    <property type="project" value="InterPro"/>
</dbReference>
<dbReference type="STRING" id="663278.Ethha_0732"/>
<dbReference type="AlphaFoldDB" id="E6U2L0"/>
<evidence type="ECO:0000256" key="2">
    <source>
        <dbReference type="ARBA" id="ARBA00009533"/>
    </source>
</evidence>
<protein>
    <recommendedName>
        <fullName evidence="3 10">Glutamate decarboxylase</fullName>
        <ecNumber evidence="3 10">4.1.1.15</ecNumber>
    </recommendedName>
</protein>
<comment type="catalytic activity">
    <reaction evidence="7 10">
        <text>L-glutamate + H(+) = 4-aminobutanoate + CO2</text>
        <dbReference type="Rhea" id="RHEA:17785"/>
        <dbReference type="ChEBI" id="CHEBI:15378"/>
        <dbReference type="ChEBI" id="CHEBI:16526"/>
        <dbReference type="ChEBI" id="CHEBI:29985"/>
        <dbReference type="ChEBI" id="CHEBI:59888"/>
        <dbReference type="EC" id="4.1.1.15"/>
    </reaction>
</comment>
<dbReference type="NCBIfam" id="TIGR01788">
    <property type="entry name" value="Glu-decarb-GAD"/>
    <property type="match status" value="1"/>
</dbReference>
<evidence type="ECO:0000313" key="12">
    <source>
        <dbReference type="Proteomes" id="UP000001551"/>
    </source>
</evidence>
<organism evidence="11 12">
    <name type="scientific">Ethanoligenens harbinense (strain DSM 18485 / JCM 12961 / CGMCC 1.5033 / YUAN-3)</name>
    <dbReference type="NCBI Taxonomy" id="663278"/>
    <lineage>
        <taxon>Bacteria</taxon>
        <taxon>Bacillati</taxon>
        <taxon>Bacillota</taxon>
        <taxon>Clostridia</taxon>
        <taxon>Eubacteriales</taxon>
        <taxon>Oscillospiraceae</taxon>
        <taxon>Ethanoligenens</taxon>
    </lineage>
</organism>
<evidence type="ECO:0000256" key="9">
    <source>
        <dbReference type="RuleBase" id="RU000382"/>
    </source>
</evidence>
<dbReference type="CDD" id="cd06450">
    <property type="entry name" value="DOPA_deC_like"/>
    <property type="match status" value="1"/>
</dbReference>
<evidence type="ECO:0000256" key="6">
    <source>
        <dbReference type="ARBA" id="ARBA00023239"/>
    </source>
</evidence>
<dbReference type="eggNOG" id="COG0076">
    <property type="taxonomic scope" value="Bacteria"/>
</dbReference>
<evidence type="ECO:0000256" key="8">
    <source>
        <dbReference type="PIRSR" id="PIRSR602129-50"/>
    </source>
</evidence>
<dbReference type="GO" id="GO:0004058">
    <property type="term" value="F:aromatic-L-amino-acid decarboxylase activity"/>
    <property type="evidence" value="ECO:0007669"/>
    <property type="project" value="UniProtKB-ARBA"/>
</dbReference>
<reference evidence="11 12" key="1">
    <citation type="submission" date="2010-12" db="EMBL/GenBank/DDBJ databases">
        <title>Complete sequence of Ethanoligenens harbinense YUAN-3.</title>
        <authorList>
            <person name="Lucas S."/>
            <person name="Copeland A."/>
            <person name="Lapidus A."/>
            <person name="Cheng J.-F."/>
            <person name="Bruce D."/>
            <person name="Goodwin L."/>
            <person name="Pitluck S."/>
            <person name="Chertkov O."/>
            <person name="Misra M."/>
            <person name="Detter J.C."/>
            <person name="Han C."/>
            <person name="Tapia R."/>
            <person name="Land M."/>
            <person name="Hauser L."/>
            <person name="Jeffries C."/>
            <person name="Kyrpides N."/>
            <person name="Ivanova N."/>
            <person name="Mikhailova N."/>
            <person name="Wang A."/>
            <person name="Mouttaki H."/>
            <person name="He Z."/>
            <person name="Zhou J."/>
            <person name="Hemme C.L."/>
            <person name="Woyke T."/>
        </authorList>
    </citation>
    <scope>NUCLEOTIDE SEQUENCE [LARGE SCALE GENOMIC DNA]</scope>
    <source>
        <strain evidence="12">DSM 18485 / JCM 12961 / CGMCC 1.5033 / YUAN-3</strain>
    </source>
</reference>
<evidence type="ECO:0000313" key="11">
    <source>
        <dbReference type="EMBL" id="ADU26301.1"/>
    </source>
</evidence>
<dbReference type="GO" id="GO:0004351">
    <property type="term" value="F:glutamate decarboxylase activity"/>
    <property type="evidence" value="ECO:0007669"/>
    <property type="project" value="UniProtKB-EC"/>
</dbReference>
<dbReference type="Gene3D" id="3.90.1150.160">
    <property type="match status" value="1"/>
</dbReference>
<dbReference type="Proteomes" id="UP000001551">
    <property type="component" value="Chromosome"/>
</dbReference>
<dbReference type="Gene3D" id="4.10.280.50">
    <property type="match status" value="1"/>
</dbReference>
<dbReference type="Pfam" id="PF00282">
    <property type="entry name" value="Pyridoxal_deC"/>
    <property type="match status" value="1"/>
</dbReference>
<evidence type="ECO:0000256" key="3">
    <source>
        <dbReference type="ARBA" id="ARBA00012421"/>
    </source>
</evidence>
<accession>E6U2L0</accession>